<sequence length="104" mass="12014">MKDRREHPPLELDVFVPVQMPQDFVLWAMEYLNANSTRPISATDIYAMFQAVGVVMMAGATFPGTREQAYEFAYASYCNTMEAICRQRGYDKHPHRHLRPANDE</sequence>
<organism evidence="1 2">
    <name type="scientific">Pelagibacterium luteolum</name>
    <dbReference type="NCBI Taxonomy" id="440168"/>
    <lineage>
        <taxon>Bacteria</taxon>
        <taxon>Pseudomonadati</taxon>
        <taxon>Pseudomonadota</taxon>
        <taxon>Alphaproteobacteria</taxon>
        <taxon>Hyphomicrobiales</taxon>
        <taxon>Devosiaceae</taxon>
        <taxon>Pelagibacterium</taxon>
    </lineage>
</organism>
<dbReference type="AlphaFoldDB" id="A0A1G7YL51"/>
<dbReference type="EMBL" id="FNCS01000014">
    <property type="protein sequence ID" value="SDG97223.1"/>
    <property type="molecule type" value="Genomic_DNA"/>
</dbReference>
<dbReference type="OrthoDB" id="9832207at2"/>
<name>A0A1G7YL51_9HYPH</name>
<evidence type="ECO:0000313" key="1">
    <source>
        <dbReference type="EMBL" id="SDG97223.1"/>
    </source>
</evidence>
<accession>A0A1G7YL51</accession>
<keyword evidence="2" id="KW-1185">Reference proteome</keyword>
<reference evidence="1 2" key="1">
    <citation type="submission" date="2016-10" db="EMBL/GenBank/DDBJ databases">
        <authorList>
            <person name="de Groot N.N."/>
        </authorList>
    </citation>
    <scope>NUCLEOTIDE SEQUENCE [LARGE SCALE GENOMIC DNA]</scope>
    <source>
        <strain evidence="1 2">CGMCC 1.10267</strain>
    </source>
</reference>
<dbReference type="Proteomes" id="UP000199495">
    <property type="component" value="Unassembled WGS sequence"/>
</dbReference>
<evidence type="ECO:0000313" key="2">
    <source>
        <dbReference type="Proteomes" id="UP000199495"/>
    </source>
</evidence>
<dbReference type="RefSeq" id="WP_143009420.1">
    <property type="nucleotide sequence ID" value="NZ_FNCS01000014.1"/>
</dbReference>
<dbReference type="STRING" id="440168.SAMN04487974_11478"/>
<gene>
    <name evidence="1" type="ORF">SAMN04487974_11478</name>
</gene>
<protein>
    <submittedName>
        <fullName evidence="1">Uncharacterized protein</fullName>
    </submittedName>
</protein>
<proteinExistence type="predicted"/>